<organism evidence="1 2">
    <name type="scientific">Puccinia coronata f. sp. avenae</name>
    <dbReference type="NCBI Taxonomy" id="200324"/>
    <lineage>
        <taxon>Eukaryota</taxon>
        <taxon>Fungi</taxon>
        <taxon>Dikarya</taxon>
        <taxon>Basidiomycota</taxon>
        <taxon>Pucciniomycotina</taxon>
        <taxon>Pucciniomycetes</taxon>
        <taxon>Pucciniales</taxon>
        <taxon>Pucciniaceae</taxon>
        <taxon>Puccinia</taxon>
    </lineage>
</organism>
<evidence type="ECO:0000313" key="1">
    <source>
        <dbReference type="EMBL" id="PLW44066.1"/>
    </source>
</evidence>
<evidence type="ECO:0000313" key="2">
    <source>
        <dbReference type="Proteomes" id="UP000235392"/>
    </source>
</evidence>
<name>A0A2N5V2D1_9BASI</name>
<proteinExistence type="predicted"/>
<sequence>MKEIDTSEMEGRTSTMSWRYLEEFYFITMRMEGDHSLACVLLSEYQYIIDFLKKQMQAPNDCNFAPMMRKMISKAKGYLDEALKCDAVILATIFNPAFRLSIFKIWFPTYHDYAESLLQEQYNKLKSEFHNGKYKVPYTKSDISLDWWQIPATQTLDLAPKGSKSSFKSKEFGIFTNRGRPN</sequence>
<gene>
    <name evidence="1" type="ORF">PCASD_04854</name>
</gene>
<comment type="caution">
    <text evidence="1">The sequence shown here is derived from an EMBL/GenBank/DDBJ whole genome shotgun (WGS) entry which is preliminary data.</text>
</comment>
<protein>
    <recommendedName>
        <fullName evidence="3">hAT-like transposase RNase-H fold domain-containing protein</fullName>
    </recommendedName>
</protein>
<dbReference type="AlphaFoldDB" id="A0A2N5V2D1"/>
<accession>A0A2N5V2D1</accession>
<evidence type="ECO:0008006" key="3">
    <source>
        <dbReference type="Google" id="ProtNLM"/>
    </source>
</evidence>
<dbReference type="EMBL" id="PGCI01000061">
    <property type="protein sequence ID" value="PLW44066.1"/>
    <property type="molecule type" value="Genomic_DNA"/>
</dbReference>
<dbReference type="SUPFAM" id="SSF53098">
    <property type="entry name" value="Ribonuclease H-like"/>
    <property type="match status" value="1"/>
</dbReference>
<dbReference type="InterPro" id="IPR012337">
    <property type="entry name" value="RNaseH-like_sf"/>
</dbReference>
<reference evidence="1 2" key="1">
    <citation type="submission" date="2017-11" db="EMBL/GenBank/DDBJ databases">
        <title>De novo assembly and phasing of dikaryotic genomes from two isolates of Puccinia coronata f. sp. avenae, the causal agent of oat crown rust.</title>
        <authorList>
            <person name="Miller M.E."/>
            <person name="Zhang Y."/>
            <person name="Omidvar V."/>
            <person name="Sperschneider J."/>
            <person name="Schwessinger B."/>
            <person name="Raley C."/>
            <person name="Palmer J.M."/>
            <person name="Garnica D."/>
            <person name="Upadhyaya N."/>
            <person name="Rathjen J."/>
            <person name="Taylor J.M."/>
            <person name="Park R.F."/>
            <person name="Dodds P.N."/>
            <person name="Hirsch C.D."/>
            <person name="Kianian S.F."/>
            <person name="Figueroa M."/>
        </authorList>
    </citation>
    <scope>NUCLEOTIDE SEQUENCE [LARGE SCALE GENOMIC DNA]</scope>
    <source>
        <strain evidence="1">12SD80</strain>
    </source>
</reference>
<dbReference type="Proteomes" id="UP000235392">
    <property type="component" value="Unassembled WGS sequence"/>
</dbReference>